<evidence type="ECO:0000313" key="1">
    <source>
        <dbReference type="EMBL" id="TWS20768.1"/>
    </source>
</evidence>
<sequence length="266" mass="28373">MTTIVKTRGASEPYGTNFLTPALAPLNSTRFRVVETRYPASIGPVNPAPGTPVGPSLNASVEIGVMNILATVTAAPDDVVLVDYSLGGIVNSAFLSRYGTVGSKVVGRVSLANPTRAAGDNYHFPSFGEGIFGHPVDYQRLGIPHWELASPGDVMTSCHAVSPLRWIAEDVVAGFSLDAKAFAAWAAATVAKLPQIEQRAVGQNGALLWTPDWYQQIFQAPGQLWAYARGGSHTDAYLRPLWRTSSGAPITALALMTKILRDYFGS</sequence>
<dbReference type="Gene3D" id="3.40.50.1820">
    <property type="entry name" value="alpha/beta hydrolase"/>
    <property type="match status" value="1"/>
</dbReference>
<dbReference type="Proteomes" id="UP000317291">
    <property type="component" value="Unassembled WGS sequence"/>
</dbReference>
<organism evidence="1 2">
    <name type="scientific">Tsukamurella asaccharolytica</name>
    <dbReference type="NCBI Taxonomy" id="2592067"/>
    <lineage>
        <taxon>Bacteria</taxon>
        <taxon>Bacillati</taxon>
        <taxon>Actinomycetota</taxon>
        <taxon>Actinomycetes</taxon>
        <taxon>Mycobacteriales</taxon>
        <taxon>Tsukamurellaceae</taxon>
        <taxon>Tsukamurella</taxon>
    </lineage>
</organism>
<dbReference type="SUPFAM" id="SSF53474">
    <property type="entry name" value="alpha/beta-Hydrolases"/>
    <property type="match status" value="1"/>
</dbReference>
<evidence type="ECO:0008006" key="3">
    <source>
        <dbReference type="Google" id="ProtNLM"/>
    </source>
</evidence>
<comment type="caution">
    <text evidence="1">The sequence shown here is derived from an EMBL/GenBank/DDBJ whole genome shotgun (WGS) entry which is preliminary data.</text>
</comment>
<accession>A0A5C5RDM6</accession>
<reference evidence="1 2" key="1">
    <citation type="submission" date="2019-06" db="EMBL/GenBank/DDBJ databases">
        <title>Tsukamurella conjunctivitidis sp. nov., Tsukamurella assacharolytica sp. nov. and Tsukamurella sputae sp. nov. isolated from patients with conjunctivitis, bacteraemia (lymphoma) and respiratory infection (sputum) in Hong Kong.</title>
        <authorList>
            <person name="Teng J.L.L."/>
            <person name="Lee H.H."/>
            <person name="Fong J.Y.H."/>
            <person name="Fok K.M.N."/>
            <person name="Lau S.K.P."/>
            <person name="Woo P.C.Y."/>
        </authorList>
    </citation>
    <scope>NUCLEOTIDE SEQUENCE [LARGE SCALE GENOMIC DNA]</scope>
    <source>
        <strain evidence="1 2">HKU71</strain>
    </source>
</reference>
<dbReference type="EMBL" id="VIGW01000002">
    <property type="protein sequence ID" value="TWS20768.1"/>
    <property type="molecule type" value="Genomic_DNA"/>
</dbReference>
<keyword evidence="2" id="KW-1185">Reference proteome</keyword>
<dbReference type="InterPro" id="IPR029058">
    <property type="entry name" value="AB_hydrolase_fold"/>
</dbReference>
<dbReference type="OrthoDB" id="4517396at2"/>
<name>A0A5C5RDM6_9ACTN</name>
<dbReference type="AlphaFoldDB" id="A0A5C5RDM6"/>
<evidence type="ECO:0000313" key="2">
    <source>
        <dbReference type="Proteomes" id="UP000317291"/>
    </source>
</evidence>
<gene>
    <name evidence="1" type="ORF">FK529_05415</name>
</gene>
<proteinExistence type="predicted"/>
<dbReference type="RefSeq" id="WP_146559987.1">
    <property type="nucleotide sequence ID" value="NZ_VIGW01000002.1"/>
</dbReference>
<protein>
    <recommendedName>
        <fullName evidence="3">Alpha/beta hydrolase</fullName>
    </recommendedName>
</protein>